<evidence type="ECO:0000256" key="3">
    <source>
        <dbReference type="ARBA" id="ARBA00022603"/>
    </source>
</evidence>
<dbReference type="Gene3D" id="1.10.8.100">
    <property type="entry name" value="Ribosomal RNA adenine dimethylase-like, domain 2"/>
    <property type="match status" value="1"/>
</dbReference>
<keyword evidence="2 7" id="KW-0698">rRNA processing</keyword>
<feature type="domain" description="Ribosomal RNA adenine methylase transferase N-terminal" evidence="9">
    <location>
        <begin position="35"/>
        <end position="210"/>
    </location>
</feature>
<gene>
    <name evidence="7 10" type="primary">rsmA</name>
    <name evidence="7" type="synonym">ksgA</name>
    <name evidence="10" type="ORF">IAD22_02565</name>
</gene>
<comment type="subcellular location">
    <subcellularLocation>
        <location evidence="7">Cytoplasm</location>
    </subcellularLocation>
</comment>
<keyword evidence="6 7" id="KW-0694">RNA-binding</keyword>
<dbReference type="AlphaFoldDB" id="A0A9D1LXE4"/>
<accession>A0A9D1LXE4</accession>
<feature type="binding site" evidence="7 8">
    <location>
        <position position="76"/>
    </location>
    <ligand>
        <name>S-adenosyl-L-methionine</name>
        <dbReference type="ChEBI" id="CHEBI:59789"/>
    </ligand>
</feature>
<dbReference type="Gene3D" id="3.40.50.150">
    <property type="entry name" value="Vaccinia Virus protein VP39"/>
    <property type="match status" value="1"/>
</dbReference>
<dbReference type="InterPro" id="IPR020598">
    <property type="entry name" value="rRNA_Ade_methylase_Trfase_N"/>
</dbReference>
<dbReference type="Proteomes" id="UP000824118">
    <property type="component" value="Unassembled WGS sequence"/>
</dbReference>
<dbReference type="PROSITE" id="PS01131">
    <property type="entry name" value="RRNA_A_DIMETH"/>
    <property type="match status" value="1"/>
</dbReference>
<comment type="similarity">
    <text evidence="7">Belongs to the class I-like SAM-binding methyltransferase superfamily. rRNA adenine N(6)-methyltransferase family. RsmA subfamily.</text>
</comment>
<evidence type="ECO:0000256" key="6">
    <source>
        <dbReference type="ARBA" id="ARBA00022884"/>
    </source>
</evidence>
<dbReference type="GO" id="GO:0052908">
    <property type="term" value="F:16S rRNA (adenine(1518)-N(6)/adenine(1519)-N(6))-dimethyltransferase activity"/>
    <property type="evidence" value="ECO:0007669"/>
    <property type="project" value="UniProtKB-EC"/>
</dbReference>
<dbReference type="Pfam" id="PF00398">
    <property type="entry name" value="RrnaAD"/>
    <property type="match status" value="1"/>
</dbReference>
<feature type="binding site" evidence="7 8">
    <location>
        <position position="125"/>
    </location>
    <ligand>
        <name>S-adenosyl-L-methionine</name>
        <dbReference type="ChEBI" id="CHEBI:59789"/>
    </ligand>
</feature>
<evidence type="ECO:0000256" key="1">
    <source>
        <dbReference type="ARBA" id="ARBA00022490"/>
    </source>
</evidence>
<dbReference type="InterPro" id="IPR023165">
    <property type="entry name" value="rRNA_Ade_diMease-like_C"/>
</dbReference>
<organism evidence="10 11">
    <name type="scientific">Candidatus Limousia pullorum</name>
    <dbReference type="NCBI Taxonomy" id="2840860"/>
    <lineage>
        <taxon>Bacteria</taxon>
        <taxon>Bacillati</taxon>
        <taxon>Bacillota</taxon>
        <taxon>Clostridia</taxon>
        <taxon>Eubacteriales</taxon>
        <taxon>Oscillospiraceae</taxon>
        <taxon>Oscillospiraceae incertae sedis</taxon>
        <taxon>Candidatus Limousia</taxon>
    </lineage>
</organism>
<dbReference type="EMBL" id="DVNG01000033">
    <property type="protein sequence ID" value="HIU49885.1"/>
    <property type="molecule type" value="Genomic_DNA"/>
</dbReference>
<comment type="catalytic activity">
    <reaction evidence="7">
        <text>adenosine(1518)/adenosine(1519) in 16S rRNA + 4 S-adenosyl-L-methionine = N(6)-dimethyladenosine(1518)/N(6)-dimethyladenosine(1519) in 16S rRNA + 4 S-adenosyl-L-homocysteine + 4 H(+)</text>
        <dbReference type="Rhea" id="RHEA:19609"/>
        <dbReference type="Rhea" id="RHEA-COMP:10232"/>
        <dbReference type="Rhea" id="RHEA-COMP:10233"/>
        <dbReference type="ChEBI" id="CHEBI:15378"/>
        <dbReference type="ChEBI" id="CHEBI:57856"/>
        <dbReference type="ChEBI" id="CHEBI:59789"/>
        <dbReference type="ChEBI" id="CHEBI:74411"/>
        <dbReference type="ChEBI" id="CHEBI:74493"/>
        <dbReference type="EC" id="2.1.1.182"/>
    </reaction>
</comment>
<dbReference type="PANTHER" id="PTHR11727:SF7">
    <property type="entry name" value="DIMETHYLADENOSINE TRANSFERASE-RELATED"/>
    <property type="match status" value="1"/>
</dbReference>
<dbReference type="EC" id="2.1.1.182" evidence="7"/>
<evidence type="ECO:0000259" key="9">
    <source>
        <dbReference type="SMART" id="SM00650"/>
    </source>
</evidence>
<dbReference type="InterPro" id="IPR011530">
    <property type="entry name" value="rRNA_adenine_dimethylase"/>
</dbReference>
<sequence length="287" mass="31631">MEKLSNINTVKEILHKHGFTFSKALGQNFLINPSVCPRMAMECGVDENSGVIEVGPGIGVLTNELAKRAKKVIAVELDKRLLPVLEETLGEYENVKVINEDVMKLDLNKLIEEEFEGMNVCVCANLPYYITSPIVMRLLEEKLNVSSITVMVQKEAAQRICANVGTRQCGAVTAAVWYYSEPELLFNVSSGSFMPAPKVDSAVIRLNIRKEPPVSVKSEEVFFKTIKAAFSQRRKNIANSLSGGLSVGKQEIISVLEDCGIPASKRAEELTLENLGKIADRLCDIII</sequence>
<dbReference type="InterPro" id="IPR020596">
    <property type="entry name" value="rRNA_Ade_Mease_Trfase_CS"/>
</dbReference>
<name>A0A9D1LXE4_9FIRM</name>
<dbReference type="PANTHER" id="PTHR11727">
    <property type="entry name" value="DIMETHYLADENOSINE TRANSFERASE"/>
    <property type="match status" value="1"/>
</dbReference>
<keyword evidence="1 7" id="KW-0963">Cytoplasm</keyword>
<dbReference type="InterPro" id="IPR001737">
    <property type="entry name" value="KsgA/Erm"/>
</dbReference>
<keyword evidence="3 7" id="KW-0489">Methyltransferase</keyword>
<dbReference type="HAMAP" id="MF_00607">
    <property type="entry name" value="16SrRNA_methyltr_A"/>
    <property type="match status" value="1"/>
</dbReference>
<dbReference type="PROSITE" id="PS51689">
    <property type="entry name" value="SAM_RNA_A_N6_MT"/>
    <property type="match status" value="1"/>
</dbReference>
<dbReference type="CDD" id="cd02440">
    <property type="entry name" value="AdoMet_MTases"/>
    <property type="match status" value="1"/>
</dbReference>
<feature type="binding site" evidence="7 8">
    <location>
        <position position="55"/>
    </location>
    <ligand>
        <name>S-adenosyl-L-methionine</name>
        <dbReference type="ChEBI" id="CHEBI:59789"/>
    </ligand>
</feature>
<dbReference type="SUPFAM" id="SSF53335">
    <property type="entry name" value="S-adenosyl-L-methionine-dependent methyltransferases"/>
    <property type="match status" value="1"/>
</dbReference>
<dbReference type="GO" id="GO:0005829">
    <property type="term" value="C:cytosol"/>
    <property type="evidence" value="ECO:0007669"/>
    <property type="project" value="TreeGrafter"/>
</dbReference>
<dbReference type="InterPro" id="IPR029063">
    <property type="entry name" value="SAM-dependent_MTases_sf"/>
</dbReference>
<feature type="binding site" evidence="7 8">
    <location>
        <position position="101"/>
    </location>
    <ligand>
        <name>S-adenosyl-L-methionine</name>
        <dbReference type="ChEBI" id="CHEBI:59789"/>
    </ligand>
</feature>
<comment type="caution">
    <text evidence="10">The sequence shown here is derived from an EMBL/GenBank/DDBJ whole genome shotgun (WGS) entry which is preliminary data.</text>
</comment>
<evidence type="ECO:0000256" key="8">
    <source>
        <dbReference type="PROSITE-ProRule" id="PRU01026"/>
    </source>
</evidence>
<evidence type="ECO:0000256" key="2">
    <source>
        <dbReference type="ARBA" id="ARBA00022552"/>
    </source>
</evidence>
<comment type="function">
    <text evidence="7">Specifically dimethylates two adjacent adenosines (A1518 and A1519) in the loop of a conserved hairpin near the 3'-end of 16S rRNA in the 30S particle. May play a critical role in biogenesis of 30S subunits.</text>
</comment>
<dbReference type="FunFam" id="3.40.50.150:FF:000023">
    <property type="entry name" value="Ribosomal RNA small subunit methyltransferase A"/>
    <property type="match status" value="1"/>
</dbReference>
<dbReference type="NCBIfam" id="TIGR00755">
    <property type="entry name" value="ksgA"/>
    <property type="match status" value="1"/>
</dbReference>
<proteinExistence type="inferred from homology"/>
<feature type="binding site" evidence="7 8">
    <location>
        <position position="30"/>
    </location>
    <ligand>
        <name>S-adenosyl-L-methionine</name>
        <dbReference type="ChEBI" id="CHEBI:59789"/>
    </ligand>
</feature>
<evidence type="ECO:0000313" key="11">
    <source>
        <dbReference type="Proteomes" id="UP000824118"/>
    </source>
</evidence>
<evidence type="ECO:0000256" key="4">
    <source>
        <dbReference type="ARBA" id="ARBA00022679"/>
    </source>
</evidence>
<reference evidence="10" key="2">
    <citation type="journal article" date="2021" name="PeerJ">
        <title>Extensive microbial diversity within the chicken gut microbiome revealed by metagenomics and culture.</title>
        <authorList>
            <person name="Gilroy R."/>
            <person name="Ravi A."/>
            <person name="Getino M."/>
            <person name="Pursley I."/>
            <person name="Horton D.L."/>
            <person name="Alikhan N.F."/>
            <person name="Baker D."/>
            <person name="Gharbi K."/>
            <person name="Hall N."/>
            <person name="Watson M."/>
            <person name="Adriaenssens E.M."/>
            <person name="Foster-Nyarko E."/>
            <person name="Jarju S."/>
            <person name="Secka A."/>
            <person name="Antonio M."/>
            <person name="Oren A."/>
            <person name="Chaudhuri R.R."/>
            <person name="La Ragione R."/>
            <person name="Hildebrand F."/>
            <person name="Pallen M.J."/>
        </authorList>
    </citation>
    <scope>NUCLEOTIDE SEQUENCE</scope>
    <source>
        <strain evidence="10">ChiGjej1B1-1684</strain>
    </source>
</reference>
<evidence type="ECO:0000313" key="10">
    <source>
        <dbReference type="EMBL" id="HIU49885.1"/>
    </source>
</evidence>
<dbReference type="GO" id="GO:0003723">
    <property type="term" value="F:RNA binding"/>
    <property type="evidence" value="ECO:0007669"/>
    <property type="project" value="UniProtKB-UniRule"/>
</dbReference>
<feature type="binding site" evidence="7 8">
    <location>
        <position position="28"/>
    </location>
    <ligand>
        <name>S-adenosyl-L-methionine</name>
        <dbReference type="ChEBI" id="CHEBI:59789"/>
    </ligand>
</feature>
<evidence type="ECO:0000256" key="7">
    <source>
        <dbReference type="HAMAP-Rule" id="MF_00607"/>
    </source>
</evidence>
<keyword evidence="4 7" id="KW-0808">Transferase</keyword>
<reference evidence="10" key="1">
    <citation type="submission" date="2020-10" db="EMBL/GenBank/DDBJ databases">
        <authorList>
            <person name="Gilroy R."/>
        </authorList>
    </citation>
    <scope>NUCLEOTIDE SEQUENCE</scope>
    <source>
        <strain evidence="10">ChiGjej1B1-1684</strain>
    </source>
</reference>
<evidence type="ECO:0000256" key="5">
    <source>
        <dbReference type="ARBA" id="ARBA00022691"/>
    </source>
</evidence>
<keyword evidence="5 7" id="KW-0949">S-adenosyl-L-methionine</keyword>
<dbReference type="SMART" id="SM00650">
    <property type="entry name" value="rADc"/>
    <property type="match status" value="1"/>
</dbReference>
<protein>
    <recommendedName>
        <fullName evidence="7">Ribosomal RNA small subunit methyltransferase A</fullName>
        <ecNumber evidence="7">2.1.1.182</ecNumber>
    </recommendedName>
    <alternativeName>
        <fullName evidence="7">16S rRNA (adenine(1518)-N(6)/adenine(1519)-N(6))-dimethyltransferase</fullName>
    </alternativeName>
    <alternativeName>
        <fullName evidence="7">16S rRNA dimethyladenosine transferase</fullName>
    </alternativeName>
    <alternativeName>
        <fullName evidence="7">16S rRNA dimethylase</fullName>
    </alternativeName>
    <alternativeName>
        <fullName evidence="7">S-adenosylmethionine-6-N', N'-adenosyl(rRNA) dimethyltransferase</fullName>
    </alternativeName>
</protein>